<feature type="non-terminal residue" evidence="8">
    <location>
        <position position="1"/>
    </location>
</feature>
<dbReference type="GO" id="GO:0006020">
    <property type="term" value="P:inositol metabolic process"/>
    <property type="evidence" value="ECO:0007669"/>
    <property type="project" value="TreeGrafter"/>
</dbReference>
<keyword evidence="5" id="KW-0479">Metal-binding</keyword>
<organism evidence="8">
    <name type="scientific">marine metagenome</name>
    <dbReference type="NCBI Taxonomy" id="408172"/>
    <lineage>
        <taxon>unclassified sequences</taxon>
        <taxon>metagenomes</taxon>
        <taxon>ecological metagenomes</taxon>
    </lineage>
</organism>
<evidence type="ECO:0000256" key="3">
    <source>
        <dbReference type="ARBA" id="ARBA00009759"/>
    </source>
</evidence>
<dbReference type="Pfam" id="PF00459">
    <property type="entry name" value="Inositol_P"/>
    <property type="match status" value="1"/>
</dbReference>
<dbReference type="InterPro" id="IPR000760">
    <property type="entry name" value="Inositol_monophosphatase-like"/>
</dbReference>
<dbReference type="PANTHER" id="PTHR20854:SF4">
    <property type="entry name" value="INOSITOL-1-MONOPHOSPHATASE-RELATED"/>
    <property type="match status" value="1"/>
</dbReference>
<reference evidence="8" key="1">
    <citation type="submission" date="2018-05" db="EMBL/GenBank/DDBJ databases">
        <authorList>
            <person name="Lanie J.A."/>
            <person name="Ng W.-L."/>
            <person name="Kazmierczak K.M."/>
            <person name="Andrzejewski T.M."/>
            <person name="Davidsen T.M."/>
            <person name="Wayne K.J."/>
            <person name="Tettelin H."/>
            <person name="Glass J.I."/>
            <person name="Rusch D."/>
            <person name="Podicherti R."/>
            <person name="Tsui H.-C.T."/>
            <person name="Winkler M.E."/>
        </authorList>
    </citation>
    <scope>NUCLEOTIDE SEQUENCE</scope>
</reference>
<keyword evidence="6" id="KW-0378">Hydrolase</keyword>
<dbReference type="GO" id="GO:0046872">
    <property type="term" value="F:metal ion binding"/>
    <property type="evidence" value="ECO:0007669"/>
    <property type="project" value="UniProtKB-KW"/>
</dbReference>
<dbReference type="EC" id="3.1.3.25" evidence="4"/>
<dbReference type="GO" id="GO:0007165">
    <property type="term" value="P:signal transduction"/>
    <property type="evidence" value="ECO:0007669"/>
    <property type="project" value="TreeGrafter"/>
</dbReference>
<dbReference type="Gene3D" id="3.40.190.80">
    <property type="match status" value="1"/>
</dbReference>
<evidence type="ECO:0000256" key="6">
    <source>
        <dbReference type="ARBA" id="ARBA00022801"/>
    </source>
</evidence>
<proteinExistence type="inferred from homology"/>
<dbReference type="InterPro" id="IPR033942">
    <property type="entry name" value="IMPase"/>
</dbReference>
<keyword evidence="7" id="KW-0460">Magnesium</keyword>
<evidence type="ECO:0000256" key="1">
    <source>
        <dbReference type="ARBA" id="ARBA00001033"/>
    </source>
</evidence>
<dbReference type="GO" id="GO:0046854">
    <property type="term" value="P:phosphatidylinositol phosphate biosynthetic process"/>
    <property type="evidence" value="ECO:0007669"/>
    <property type="project" value="InterPro"/>
</dbReference>
<dbReference type="PRINTS" id="PR00377">
    <property type="entry name" value="IMPHPHTASES"/>
</dbReference>
<evidence type="ECO:0000313" key="8">
    <source>
        <dbReference type="EMBL" id="SVA80871.1"/>
    </source>
</evidence>
<dbReference type="InterPro" id="IPR020550">
    <property type="entry name" value="Inositol_monophosphatase_CS"/>
</dbReference>
<comment type="catalytic activity">
    <reaction evidence="1">
        <text>a myo-inositol phosphate + H2O = myo-inositol + phosphate</text>
        <dbReference type="Rhea" id="RHEA:24056"/>
        <dbReference type="ChEBI" id="CHEBI:15377"/>
        <dbReference type="ChEBI" id="CHEBI:17268"/>
        <dbReference type="ChEBI" id="CHEBI:43474"/>
        <dbReference type="ChEBI" id="CHEBI:84139"/>
        <dbReference type="EC" id="3.1.3.25"/>
    </reaction>
</comment>
<dbReference type="CDD" id="cd01639">
    <property type="entry name" value="IMPase"/>
    <property type="match status" value="1"/>
</dbReference>
<dbReference type="PROSITE" id="PS00629">
    <property type="entry name" value="IMP_1"/>
    <property type="match status" value="1"/>
</dbReference>
<sequence>VKAAHAAGDIMRRNRLASKKINEATQRDIKLELDVRCQRKIELMLTKAHPEIAVLGEEENVGDIESELRWVVDPIDGTVNFTYGIPHACVSIALQQRLAKQNKYGENYETIIGAVYDPFVEELWTAIRGQTAKLNGKRIQVNDGPLKEAMLSIGFAKDKKTMDYMIPYFNKLALKIRKPRMMGSATLALTYVACGRFHGYIESKVNLWDIAAGGLVLECAGGEFWRTPRRKGEHAYVVVATNGRIRKQIERLCGPLDPDGVLKQPLPVKSKN</sequence>
<accession>A0A381YW77</accession>
<dbReference type="PANTHER" id="PTHR20854">
    <property type="entry name" value="INOSITOL MONOPHOSPHATASE"/>
    <property type="match status" value="1"/>
</dbReference>
<dbReference type="Gene3D" id="3.30.540.10">
    <property type="entry name" value="Fructose-1,6-Bisphosphatase, subunit A, domain 1"/>
    <property type="match status" value="1"/>
</dbReference>
<dbReference type="SUPFAM" id="SSF56655">
    <property type="entry name" value="Carbohydrate phosphatase"/>
    <property type="match status" value="1"/>
</dbReference>
<evidence type="ECO:0000256" key="2">
    <source>
        <dbReference type="ARBA" id="ARBA00001946"/>
    </source>
</evidence>
<dbReference type="GO" id="GO:0008934">
    <property type="term" value="F:inositol monophosphate 1-phosphatase activity"/>
    <property type="evidence" value="ECO:0007669"/>
    <property type="project" value="InterPro"/>
</dbReference>
<gene>
    <name evidence="8" type="ORF">METZ01_LOCUS133725</name>
</gene>
<dbReference type="PROSITE" id="PS00630">
    <property type="entry name" value="IMP_2"/>
    <property type="match status" value="1"/>
</dbReference>
<dbReference type="AlphaFoldDB" id="A0A381YW77"/>
<evidence type="ECO:0000256" key="7">
    <source>
        <dbReference type="ARBA" id="ARBA00022842"/>
    </source>
</evidence>
<evidence type="ECO:0000256" key="4">
    <source>
        <dbReference type="ARBA" id="ARBA00013106"/>
    </source>
</evidence>
<comment type="similarity">
    <text evidence="3">Belongs to the inositol monophosphatase superfamily.</text>
</comment>
<comment type="cofactor">
    <cofactor evidence="2">
        <name>Mg(2+)</name>
        <dbReference type="ChEBI" id="CHEBI:18420"/>
    </cofactor>
</comment>
<dbReference type="InterPro" id="IPR020583">
    <property type="entry name" value="Inositol_monoP_metal-BS"/>
</dbReference>
<dbReference type="EMBL" id="UINC01019135">
    <property type="protein sequence ID" value="SVA80871.1"/>
    <property type="molecule type" value="Genomic_DNA"/>
</dbReference>
<name>A0A381YW77_9ZZZZ</name>
<evidence type="ECO:0000256" key="5">
    <source>
        <dbReference type="ARBA" id="ARBA00022723"/>
    </source>
</evidence>
<protein>
    <recommendedName>
        <fullName evidence="4">inositol-phosphate phosphatase</fullName>
        <ecNumber evidence="4">3.1.3.25</ecNumber>
    </recommendedName>
</protein>